<feature type="non-terminal residue" evidence="1">
    <location>
        <position position="1"/>
    </location>
</feature>
<accession>A0ACA9S1M1</accession>
<dbReference type="EMBL" id="CAJVQC010086484">
    <property type="protein sequence ID" value="CAG8822612.1"/>
    <property type="molecule type" value="Genomic_DNA"/>
</dbReference>
<comment type="caution">
    <text evidence="1">The sequence shown here is derived from an EMBL/GenBank/DDBJ whole genome shotgun (WGS) entry which is preliminary data.</text>
</comment>
<sequence length="229" mass="27234">ADFPYVSVEALEELCKEIDELLDLCNCYEDEHEEKLKTKRKNTELKKQVIAKDLEFKELIKGNVTNEAKLEVSEEKTKELKSEIKPIREENLQKTKELAEKEAEIFSLHRQLAQCKVKASDSELNLAEKELNNIAKRFEIEKKHKKELCDVYRQLVRLREKRGDNKTEIDNAEKKKADILDELEKKIDDENNVLDFSRQCEKVEVLKFQLEEFKQQQRQLEAHQEYRRP</sequence>
<organism evidence="1 2">
    <name type="scientific">Racocetra persica</name>
    <dbReference type="NCBI Taxonomy" id="160502"/>
    <lineage>
        <taxon>Eukaryota</taxon>
        <taxon>Fungi</taxon>
        <taxon>Fungi incertae sedis</taxon>
        <taxon>Mucoromycota</taxon>
        <taxon>Glomeromycotina</taxon>
        <taxon>Glomeromycetes</taxon>
        <taxon>Diversisporales</taxon>
        <taxon>Gigasporaceae</taxon>
        <taxon>Racocetra</taxon>
    </lineage>
</organism>
<protein>
    <submittedName>
        <fullName evidence="1">18242_t:CDS:1</fullName>
    </submittedName>
</protein>
<keyword evidence="2" id="KW-1185">Reference proteome</keyword>
<reference evidence="1" key="1">
    <citation type="submission" date="2021-06" db="EMBL/GenBank/DDBJ databases">
        <authorList>
            <person name="Kallberg Y."/>
            <person name="Tangrot J."/>
            <person name="Rosling A."/>
        </authorList>
    </citation>
    <scope>NUCLEOTIDE SEQUENCE</scope>
    <source>
        <strain evidence="1">MA461A</strain>
    </source>
</reference>
<dbReference type="Proteomes" id="UP000789920">
    <property type="component" value="Unassembled WGS sequence"/>
</dbReference>
<evidence type="ECO:0000313" key="2">
    <source>
        <dbReference type="Proteomes" id="UP000789920"/>
    </source>
</evidence>
<evidence type="ECO:0000313" key="1">
    <source>
        <dbReference type="EMBL" id="CAG8822612.1"/>
    </source>
</evidence>
<name>A0ACA9S1M1_9GLOM</name>
<gene>
    <name evidence="1" type="ORF">RPERSI_LOCUS25844</name>
</gene>
<proteinExistence type="predicted"/>